<gene>
    <name evidence="1" type="ORF">TNIN_155091</name>
</gene>
<organism evidence="1 2">
    <name type="scientific">Trichonephila inaurata madagascariensis</name>
    <dbReference type="NCBI Taxonomy" id="2747483"/>
    <lineage>
        <taxon>Eukaryota</taxon>
        <taxon>Metazoa</taxon>
        <taxon>Ecdysozoa</taxon>
        <taxon>Arthropoda</taxon>
        <taxon>Chelicerata</taxon>
        <taxon>Arachnida</taxon>
        <taxon>Araneae</taxon>
        <taxon>Araneomorphae</taxon>
        <taxon>Entelegynae</taxon>
        <taxon>Araneoidea</taxon>
        <taxon>Nephilidae</taxon>
        <taxon>Trichonephila</taxon>
        <taxon>Trichonephila inaurata</taxon>
    </lineage>
</organism>
<dbReference type="EMBL" id="BMAV01016232">
    <property type="protein sequence ID" value="GFY66738.1"/>
    <property type="molecule type" value="Genomic_DNA"/>
</dbReference>
<dbReference type="Proteomes" id="UP000886998">
    <property type="component" value="Unassembled WGS sequence"/>
</dbReference>
<reference evidence="1" key="1">
    <citation type="submission" date="2020-08" db="EMBL/GenBank/DDBJ databases">
        <title>Multicomponent nature underlies the extraordinary mechanical properties of spider dragline silk.</title>
        <authorList>
            <person name="Kono N."/>
            <person name="Nakamura H."/>
            <person name="Mori M."/>
            <person name="Yoshida Y."/>
            <person name="Ohtoshi R."/>
            <person name="Malay A.D."/>
            <person name="Moran D.A.P."/>
            <person name="Tomita M."/>
            <person name="Numata K."/>
            <person name="Arakawa K."/>
        </authorList>
    </citation>
    <scope>NUCLEOTIDE SEQUENCE</scope>
</reference>
<evidence type="ECO:0000313" key="2">
    <source>
        <dbReference type="Proteomes" id="UP000886998"/>
    </source>
</evidence>
<sequence length="70" mass="7776">MPRLLRIRTNRRQQSNICLSGLASGHLKSLTLSGGNKRFPICPEWQLEQASPCTGLERNPLESTSSIGLR</sequence>
<accession>A0A8X7CF09</accession>
<dbReference type="AlphaFoldDB" id="A0A8X7CF09"/>
<keyword evidence="2" id="KW-1185">Reference proteome</keyword>
<name>A0A8X7CF09_9ARAC</name>
<protein>
    <submittedName>
        <fullName evidence="1">Uncharacterized protein</fullName>
    </submittedName>
</protein>
<comment type="caution">
    <text evidence="1">The sequence shown here is derived from an EMBL/GenBank/DDBJ whole genome shotgun (WGS) entry which is preliminary data.</text>
</comment>
<evidence type="ECO:0000313" key="1">
    <source>
        <dbReference type="EMBL" id="GFY66738.1"/>
    </source>
</evidence>
<proteinExistence type="predicted"/>